<dbReference type="Proteomes" id="UP000057609">
    <property type="component" value="Chromosome"/>
</dbReference>
<dbReference type="OrthoDB" id="5398624at2"/>
<evidence type="ECO:0000313" key="1">
    <source>
        <dbReference type="EMBL" id="AJE03569.1"/>
    </source>
</evidence>
<protein>
    <recommendedName>
        <fullName evidence="3">Tail fiber assembly protein</fullName>
    </recommendedName>
</protein>
<gene>
    <name evidence="1" type="ORF">GPICK_09570</name>
</gene>
<name>A0A0B5BEI0_9BACT</name>
<reference evidence="1 2" key="1">
    <citation type="journal article" date="2015" name="Genome Announc.">
        <title>Complete Genome of Geobacter pickeringii G13T, a Metal-Reducing Isolate from Sedimentary Kaolin Deposits.</title>
        <authorList>
            <person name="Badalamenti J.P."/>
            <person name="Bond D.R."/>
        </authorList>
    </citation>
    <scope>NUCLEOTIDE SEQUENCE [LARGE SCALE GENOMIC DNA]</scope>
    <source>
        <strain evidence="1 2">G13</strain>
    </source>
</reference>
<organism evidence="1 2">
    <name type="scientific">Geobacter pickeringii</name>
    <dbReference type="NCBI Taxonomy" id="345632"/>
    <lineage>
        <taxon>Bacteria</taxon>
        <taxon>Pseudomonadati</taxon>
        <taxon>Thermodesulfobacteriota</taxon>
        <taxon>Desulfuromonadia</taxon>
        <taxon>Geobacterales</taxon>
        <taxon>Geobacteraceae</taxon>
        <taxon>Geobacter</taxon>
    </lineage>
</organism>
<dbReference type="RefSeq" id="WP_039742614.1">
    <property type="nucleotide sequence ID" value="NZ_CP009788.1"/>
</dbReference>
<dbReference type="EMBL" id="CP009788">
    <property type="protein sequence ID" value="AJE03569.1"/>
    <property type="molecule type" value="Genomic_DNA"/>
</dbReference>
<dbReference type="HOGENOM" id="CLU_203140_0_0_7"/>
<dbReference type="STRING" id="345632.GPICK_09570"/>
<accession>A0A0B5BEI0</accession>
<dbReference type="AlphaFoldDB" id="A0A0B5BEI0"/>
<evidence type="ECO:0000313" key="2">
    <source>
        <dbReference type="Proteomes" id="UP000057609"/>
    </source>
</evidence>
<evidence type="ECO:0008006" key="3">
    <source>
        <dbReference type="Google" id="ProtNLM"/>
    </source>
</evidence>
<keyword evidence="2" id="KW-1185">Reference proteome</keyword>
<proteinExistence type="predicted"/>
<sequence length="70" mass="7927">MKIYRFNPETGLYLGEDFADDASMRHGEFKIPPDATTIMPPAVECGQVPVYLVGERRWAVQPRSTNGRNE</sequence>
<dbReference type="KEGG" id="gpi:GPICK_09570"/>